<keyword evidence="6 8" id="KW-0472">Membrane</keyword>
<dbReference type="SUPFAM" id="SSF56935">
    <property type="entry name" value="Porins"/>
    <property type="match status" value="1"/>
</dbReference>
<dbReference type="InterPro" id="IPR012910">
    <property type="entry name" value="Plug_dom"/>
</dbReference>
<protein>
    <submittedName>
        <fullName evidence="13">TonB-dependent Receptor Plug Domain</fullName>
    </submittedName>
</protein>
<evidence type="ECO:0000259" key="12">
    <source>
        <dbReference type="Pfam" id="PF07715"/>
    </source>
</evidence>
<dbReference type="Pfam" id="PF00593">
    <property type="entry name" value="TonB_dep_Rec_b-barrel"/>
    <property type="match status" value="1"/>
</dbReference>
<dbReference type="STRING" id="144026.SAMN04488568_101122"/>
<sequence>MKNLGFRSIRSGLGRSALLGATMLAGLGALTAPVAAQDGAAEDNDVVIITGSRIARQDYVADSPLVSVTGEQVVANADITLDTYLNTLPQVNPAGTTTSNNPGNNGQANIDLRGFGANRNIVLVDGRRAMPSSAGLTVDLNIIPAALVDRIEVATGGAGAVYGADAVAGAVNVILQDDFEGVDLRFTYENSTEYWDAEEYGVSLVIGGNIDNGRGNAVLAFDRSVRQGMIKSQRPFAEQATSTTSFFPAGSLLFGANGPTEAAVDAVFAGYGVDAADVSAGNRFGFNLDGTMFSAGIFNHPSDVENFRYDIDGNVNQNIFPDAYSYNFDFVNLLTLPMERDSFMARADYDLDNGVNVFANVAWTDYSSAAALAPTPIPTVSIRAPGENTPTQAVSALVEPGRTVSFQLIIPTTNPFIPTDLASILASRTGDDPNLVGSGATEPFMMRQRTLSAGLRQSNYENTVTSYSFGADGPIGSSDWTWHAYISRGDTEIQETQQGNIDTDRLQILLEAADGGDSTCAGGFNPFGRQPLSAACVSYLEVATTATTEFSQTVGQVYVTGDAFDMPAGPVSLVLGAEYRGFEFDYDPGAGGGPISGFNAASPNSGTNSFEDIFGEALIPLAGDDAPFGPVDLSLGYRVSRSEFRDGISGAIGGSNDPAYKAELSWEPLDYARFRASYQHSVRAPNFGELFGGGGGAPQYFDPCSITGDQRSGPDATEMRALCAATGVASPDAYVQTPGTQASVTTTGNTDLDPESANTFTIGAVFSSPVSNRWLDRFQGTIDYWQIDISSPILAPGVNQLIADCYNYYGTNPSYDVNRDSCAGIVRFGGDILGINYVNDPNGLFPGVNGGSQQASGFDLALGWGFDPEWLGAPSWTGSVTTSLMLTHLMEWRQQDLDTLPDLDFAGTVSFFGEGLGTSFPEWKAVWNTRWSVSDFAFDVRAQYIASMDNRASVIFPVETSFTGADSVWYWDAAGTWNITDNATIRFGVNNLFDEQPPEYAPNVQSGTDPSLYDVVGRRFFGQIALRY</sequence>
<keyword evidence="13" id="KW-0675">Receptor</keyword>
<dbReference type="InterPro" id="IPR036942">
    <property type="entry name" value="Beta-barrel_TonB_sf"/>
</dbReference>
<evidence type="ECO:0000259" key="11">
    <source>
        <dbReference type="Pfam" id="PF00593"/>
    </source>
</evidence>
<evidence type="ECO:0000256" key="10">
    <source>
        <dbReference type="SAM" id="SignalP"/>
    </source>
</evidence>
<name>A0A1G9LMQ8_9PROT</name>
<dbReference type="Proteomes" id="UP000199759">
    <property type="component" value="Unassembled WGS sequence"/>
</dbReference>
<comment type="similarity">
    <text evidence="8 9">Belongs to the TonB-dependent receptor family.</text>
</comment>
<comment type="subcellular location">
    <subcellularLocation>
        <location evidence="1 8">Cell outer membrane</location>
        <topology evidence="1 8">Multi-pass membrane protein</topology>
    </subcellularLocation>
</comment>
<evidence type="ECO:0000256" key="6">
    <source>
        <dbReference type="ARBA" id="ARBA00023136"/>
    </source>
</evidence>
<evidence type="ECO:0000256" key="5">
    <source>
        <dbReference type="ARBA" id="ARBA00023077"/>
    </source>
</evidence>
<keyword evidence="5 9" id="KW-0798">TonB box</keyword>
<evidence type="ECO:0000256" key="7">
    <source>
        <dbReference type="ARBA" id="ARBA00023237"/>
    </source>
</evidence>
<evidence type="ECO:0000313" key="14">
    <source>
        <dbReference type="Proteomes" id="UP000199759"/>
    </source>
</evidence>
<dbReference type="InterPro" id="IPR039426">
    <property type="entry name" value="TonB-dep_rcpt-like"/>
</dbReference>
<dbReference type="GO" id="GO:0009279">
    <property type="term" value="C:cell outer membrane"/>
    <property type="evidence" value="ECO:0007669"/>
    <property type="project" value="UniProtKB-SubCell"/>
</dbReference>
<dbReference type="Gene3D" id="2.40.170.20">
    <property type="entry name" value="TonB-dependent receptor, beta-barrel domain"/>
    <property type="match status" value="1"/>
</dbReference>
<dbReference type="InterPro" id="IPR000531">
    <property type="entry name" value="Beta-barrel_TonB"/>
</dbReference>
<dbReference type="AlphaFoldDB" id="A0A1G9LMQ8"/>
<keyword evidence="2 8" id="KW-0813">Transport</keyword>
<organism evidence="13 14">
    <name type="scientific">Maricaulis salignorans</name>
    <dbReference type="NCBI Taxonomy" id="144026"/>
    <lineage>
        <taxon>Bacteria</taxon>
        <taxon>Pseudomonadati</taxon>
        <taxon>Pseudomonadota</taxon>
        <taxon>Alphaproteobacteria</taxon>
        <taxon>Maricaulales</taxon>
        <taxon>Maricaulaceae</taxon>
        <taxon>Maricaulis</taxon>
    </lineage>
</organism>
<feature type="domain" description="TonB-dependent receptor plug" evidence="12">
    <location>
        <begin position="66"/>
        <end position="170"/>
    </location>
</feature>
<dbReference type="PANTHER" id="PTHR47234">
    <property type="match status" value="1"/>
</dbReference>
<keyword evidence="7 8" id="KW-0998">Cell outer membrane</keyword>
<dbReference type="Pfam" id="PF07715">
    <property type="entry name" value="Plug"/>
    <property type="match status" value="1"/>
</dbReference>
<evidence type="ECO:0000256" key="3">
    <source>
        <dbReference type="ARBA" id="ARBA00022452"/>
    </source>
</evidence>
<evidence type="ECO:0000256" key="1">
    <source>
        <dbReference type="ARBA" id="ARBA00004571"/>
    </source>
</evidence>
<evidence type="ECO:0000256" key="9">
    <source>
        <dbReference type="RuleBase" id="RU003357"/>
    </source>
</evidence>
<evidence type="ECO:0000313" key="13">
    <source>
        <dbReference type="EMBL" id="SDL63230.1"/>
    </source>
</evidence>
<keyword evidence="4 8" id="KW-0812">Transmembrane</keyword>
<evidence type="ECO:0000256" key="8">
    <source>
        <dbReference type="PROSITE-ProRule" id="PRU01360"/>
    </source>
</evidence>
<dbReference type="EMBL" id="FNHG01000001">
    <property type="protein sequence ID" value="SDL63230.1"/>
    <property type="molecule type" value="Genomic_DNA"/>
</dbReference>
<evidence type="ECO:0000256" key="2">
    <source>
        <dbReference type="ARBA" id="ARBA00022448"/>
    </source>
</evidence>
<keyword evidence="3 8" id="KW-1134">Transmembrane beta strand</keyword>
<dbReference type="Gene3D" id="2.170.130.10">
    <property type="entry name" value="TonB-dependent receptor, plug domain"/>
    <property type="match status" value="1"/>
</dbReference>
<keyword evidence="14" id="KW-1185">Reference proteome</keyword>
<reference evidence="13 14" key="1">
    <citation type="submission" date="2016-10" db="EMBL/GenBank/DDBJ databases">
        <authorList>
            <person name="de Groot N.N."/>
        </authorList>
    </citation>
    <scope>NUCLEOTIDE SEQUENCE [LARGE SCALE GENOMIC DNA]</scope>
    <source>
        <strain evidence="13 14">DSM 16077</strain>
    </source>
</reference>
<feature type="chain" id="PRO_5011478524" evidence="10">
    <location>
        <begin position="37"/>
        <end position="1028"/>
    </location>
</feature>
<dbReference type="OrthoDB" id="7051241at2"/>
<evidence type="ECO:0000256" key="4">
    <source>
        <dbReference type="ARBA" id="ARBA00022692"/>
    </source>
</evidence>
<proteinExistence type="inferred from homology"/>
<feature type="domain" description="TonB-dependent receptor-like beta-barrel" evidence="11">
    <location>
        <begin position="460"/>
        <end position="992"/>
    </location>
</feature>
<dbReference type="InterPro" id="IPR037066">
    <property type="entry name" value="Plug_dom_sf"/>
</dbReference>
<gene>
    <name evidence="13" type="ORF">SAMN04488568_101122</name>
</gene>
<dbReference type="PROSITE" id="PS52016">
    <property type="entry name" value="TONB_DEPENDENT_REC_3"/>
    <property type="match status" value="1"/>
</dbReference>
<feature type="signal peptide" evidence="10">
    <location>
        <begin position="1"/>
        <end position="36"/>
    </location>
</feature>
<dbReference type="PANTHER" id="PTHR47234:SF2">
    <property type="entry name" value="TONB-DEPENDENT RECEPTOR"/>
    <property type="match status" value="1"/>
</dbReference>
<accession>A0A1G9LMQ8</accession>
<dbReference type="RefSeq" id="WP_091765153.1">
    <property type="nucleotide sequence ID" value="NZ_FNHG01000001.1"/>
</dbReference>
<keyword evidence="10" id="KW-0732">Signal</keyword>